<keyword evidence="2" id="KW-1185">Reference proteome</keyword>
<dbReference type="EMBL" id="CP012600">
    <property type="protein sequence ID" value="ALC83136.1"/>
    <property type="molecule type" value="Genomic_DNA"/>
</dbReference>
<dbReference type="RefSeq" id="WP_053604971.1">
    <property type="nucleotide sequence ID" value="NZ_CP012600.1"/>
</dbReference>
<dbReference type="PATRIC" id="fig|1441095.3.peg.3851"/>
<proteinExistence type="predicted"/>
<organism evidence="1 2">
    <name type="scientific">Bacillus gobiensis</name>
    <dbReference type="NCBI Taxonomy" id="1441095"/>
    <lineage>
        <taxon>Bacteria</taxon>
        <taxon>Bacillati</taxon>
        <taxon>Bacillota</taxon>
        <taxon>Bacilli</taxon>
        <taxon>Bacillales</taxon>
        <taxon>Bacillaceae</taxon>
        <taxon>Bacillus</taxon>
    </lineage>
</organism>
<evidence type="ECO:0000313" key="2">
    <source>
        <dbReference type="Proteomes" id="UP000067625"/>
    </source>
</evidence>
<name>A0A0M3RAG5_9BACI</name>
<dbReference type="Proteomes" id="UP000067625">
    <property type="component" value="Chromosome"/>
</dbReference>
<dbReference type="PANTHER" id="PTHR34129">
    <property type="entry name" value="BLR1139 PROTEIN"/>
    <property type="match status" value="1"/>
</dbReference>
<protein>
    <recommendedName>
        <fullName evidence="3">DUF952 domain-containing protein</fullName>
    </recommendedName>
</protein>
<dbReference type="AlphaFoldDB" id="A0A0M3RAG5"/>
<dbReference type="STRING" id="1441095.AM592_17350"/>
<reference evidence="2" key="1">
    <citation type="submission" date="2015-08" db="EMBL/GenBank/DDBJ databases">
        <title>Genome sequencing project for genomic taxonomy and phylogenomics of Bacillus-like bacteria.</title>
        <authorList>
            <person name="Liu B."/>
            <person name="Wang J."/>
            <person name="Zhu Y."/>
            <person name="Liu G."/>
            <person name="Chen Q."/>
            <person name="Chen Z."/>
            <person name="Lan J."/>
            <person name="Che J."/>
            <person name="Ge C."/>
            <person name="Shi H."/>
            <person name="Pan Z."/>
            <person name="Liu X."/>
        </authorList>
    </citation>
    <scope>NUCLEOTIDE SEQUENCE [LARGE SCALE GENOMIC DNA]</scope>
    <source>
        <strain evidence="2">FJAT-4402</strain>
    </source>
</reference>
<reference evidence="1 2" key="2">
    <citation type="journal article" date="2016" name="Int. J. Syst. Evol. Microbiol.">
        <title>Bacillus gobiensis sp. nov., isolated from a soil sample.</title>
        <authorList>
            <person name="Liu B."/>
            <person name="Liu G.H."/>
            <person name="Cetin S."/>
            <person name="Schumann P."/>
            <person name="Pan Z.Z."/>
            <person name="Chen Q.Q."/>
        </authorList>
    </citation>
    <scope>NUCLEOTIDE SEQUENCE [LARGE SCALE GENOMIC DNA]</scope>
    <source>
        <strain evidence="1 2">FJAT-4402</strain>
    </source>
</reference>
<dbReference type="Pfam" id="PF06108">
    <property type="entry name" value="DUF952"/>
    <property type="match status" value="1"/>
</dbReference>
<dbReference type="PANTHER" id="PTHR34129:SF1">
    <property type="entry name" value="DUF952 DOMAIN-CONTAINING PROTEIN"/>
    <property type="match status" value="1"/>
</dbReference>
<dbReference type="Gene3D" id="3.20.170.20">
    <property type="entry name" value="Protein of unknown function DUF952"/>
    <property type="match status" value="1"/>
</dbReference>
<gene>
    <name evidence="1" type="ORF">AM592_17350</name>
</gene>
<dbReference type="OrthoDB" id="5638018at2"/>
<dbReference type="InterPro" id="IPR009297">
    <property type="entry name" value="DUF952"/>
</dbReference>
<sequence>MILHIVDNEEWLKAKDKGIYAPSSLESDGFIHCSTKEQVIEVANFLFKGHTGLVLLCIDSNKVKAKIIYEDLYETGKLYPHIYGSLHADAVFKVINFELKKDGTFNFPKEIDDIAL</sequence>
<accession>A0A0M3RAG5</accession>
<evidence type="ECO:0000313" key="1">
    <source>
        <dbReference type="EMBL" id="ALC83136.1"/>
    </source>
</evidence>
<evidence type="ECO:0008006" key="3">
    <source>
        <dbReference type="Google" id="ProtNLM"/>
    </source>
</evidence>
<dbReference type="SUPFAM" id="SSF56399">
    <property type="entry name" value="ADP-ribosylation"/>
    <property type="match status" value="1"/>
</dbReference>